<dbReference type="PROSITE" id="PS50109">
    <property type="entry name" value="HIS_KIN"/>
    <property type="match status" value="1"/>
</dbReference>
<accession>I7MJX8</accession>
<proteinExistence type="predicted"/>
<organism evidence="7 8">
    <name type="scientific">Tetrahymena thermophila (strain SB210)</name>
    <dbReference type="NCBI Taxonomy" id="312017"/>
    <lineage>
        <taxon>Eukaryota</taxon>
        <taxon>Sar</taxon>
        <taxon>Alveolata</taxon>
        <taxon>Ciliophora</taxon>
        <taxon>Intramacronucleata</taxon>
        <taxon>Oligohymenophorea</taxon>
        <taxon>Hymenostomatida</taxon>
        <taxon>Tetrahymenina</taxon>
        <taxon>Tetrahymenidae</taxon>
        <taxon>Tetrahymena</taxon>
    </lineage>
</organism>
<dbReference type="SMART" id="SM00448">
    <property type="entry name" value="REC"/>
    <property type="match status" value="1"/>
</dbReference>
<dbReference type="PROSITE" id="PS50110">
    <property type="entry name" value="RESPONSE_REGULATORY"/>
    <property type="match status" value="1"/>
</dbReference>
<keyword evidence="1 2" id="KW-0597">Phosphoprotein</keyword>
<feature type="compositionally biased region" description="Polar residues" evidence="3">
    <location>
        <begin position="1823"/>
        <end position="1832"/>
    </location>
</feature>
<gene>
    <name evidence="7" type="ORF">TTHERM_00495940</name>
</gene>
<dbReference type="SMART" id="SM00387">
    <property type="entry name" value="HATPase_c"/>
    <property type="match status" value="1"/>
</dbReference>
<evidence type="ECO:0000259" key="6">
    <source>
        <dbReference type="PROSITE" id="PS50110"/>
    </source>
</evidence>
<dbReference type="CDD" id="cd17546">
    <property type="entry name" value="REC_hyHK_CKI1_RcsC-like"/>
    <property type="match status" value="1"/>
</dbReference>
<dbReference type="InterPro" id="IPR003594">
    <property type="entry name" value="HATPase_dom"/>
</dbReference>
<dbReference type="GeneID" id="7829360"/>
<evidence type="ECO:0000256" key="4">
    <source>
        <dbReference type="SAM" id="Phobius"/>
    </source>
</evidence>
<dbReference type="Proteomes" id="UP000009168">
    <property type="component" value="Unassembled WGS sequence"/>
</dbReference>
<evidence type="ECO:0000256" key="2">
    <source>
        <dbReference type="PROSITE-ProRule" id="PRU00169"/>
    </source>
</evidence>
<dbReference type="InterPro" id="IPR050956">
    <property type="entry name" value="2C_system_His_kinase"/>
</dbReference>
<dbReference type="eggNOG" id="KOG0519">
    <property type="taxonomic scope" value="Eukaryota"/>
</dbReference>
<feature type="domain" description="Histidine kinase" evidence="5">
    <location>
        <begin position="1112"/>
        <end position="1363"/>
    </location>
</feature>
<dbReference type="InterPro" id="IPR011006">
    <property type="entry name" value="CheY-like_superfamily"/>
</dbReference>
<feature type="region of interest" description="Disordered" evidence="3">
    <location>
        <begin position="319"/>
        <end position="343"/>
    </location>
</feature>
<keyword evidence="4" id="KW-1133">Transmembrane helix</keyword>
<name>I7MJX8_TETTS</name>
<dbReference type="Gene3D" id="3.30.565.10">
    <property type="entry name" value="Histidine kinase-like ATPase, C-terminal domain"/>
    <property type="match status" value="1"/>
</dbReference>
<dbReference type="PANTHER" id="PTHR43719:SF28">
    <property type="entry name" value="PEROXIDE STRESS-ACTIVATED HISTIDINE KINASE MAK1-RELATED"/>
    <property type="match status" value="1"/>
</dbReference>
<dbReference type="STRING" id="312017.I7MJX8"/>
<feature type="transmembrane region" description="Helical" evidence="4">
    <location>
        <begin position="221"/>
        <end position="242"/>
    </location>
</feature>
<dbReference type="RefSeq" id="XP_001027882.2">
    <property type="nucleotide sequence ID" value="XM_001027882.2"/>
</dbReference>
<dbReference type="OrthoDB" id="10266508at2759"/>
<dbReference type="InterPro" id="IPR005467">
    <property type="entry name" value="His_kinase_dom"/>
</dbReference>
<feature type="domain" description="Response regulatory" evidence="6">
    <location>
        <begin position="1956"/>
        <end position="2084"/>
    </location>
</feature>
<dbReference type="Pfam" id="PF00072">
    <property type="entry name" value="Response_reg"/>
    <property type="match status" value="1"/>
</dbReference>
<feature type="region of interest" description="Disordered" evidence="3">
    <location>
        <begin position="1810"/>
        <end position="1832"/>
    </location>
</feature>
<evidence type="ECO:0000313" key="7">
    <source>
        <dbReference type="EMBL" id="EAS07640.2"/>
    </source>
</evidence>
<dbReference type="InParanoid" id="I7MJX8"/>
<feature type="transmembrane region" description="Helical" evidence="4">
    <location>
        <begin position="140"/>
        <end position="164"/>
    </location>
</feature>
<dbReference type="EMBL" id="GG662212">
    <property type="protein sequence ID" value="EAS07640.2"/>
    <property type="molecule type" value="Genomic_DNA"/>
</dbReference>
<reference evidence="8" key="1">
    <citation type="journal article" date="2006" name="PLoS Biol.">
        <title>Macronuclear genome sequence of the ciliate Tetrahymena thermophila, a model eukaryote.</title>
        <authorList>
            <person name="Eisen J.A."/>
            <person name="Coyne R.S."/>
            <person name="Wu M."/>
            <person name="Wu D."/>
            <person name="Thiagarajan M."/>
            <person name="Wortman J.R."/>
            <person name="Badger J.H."/>
            <person name="Ren Q."/>
            <person name="Amedeo P."/>
            <person name="Jones K.M."/>
            <person name="Tallon L.J."/>
            <person name="Delcher A.L."/>
            <person name="Salzberg S.L."/>
            <person name="Silva J.C."/>
            <person name="Haas B.J."/>
            <person name="Majoros W.H."/>
            <person name="Farzad M."/>
            <person name="Carlton J.M."/>
            <person name="Smith R.K. Jr."/>
            <person name="Garg J."/>
            <person name="Pearlman R.E."/>
            <person name="Karrer K.M."/>
            <person name="Sun L."/>
            <person name="Manning G."/>
            <person name="Elde N.C."/>
            <person name="Turkewitz A.P."/>
            <person name="Asai D.J."/>
            <person name="Wilkes D.E."/>
            <person name="Wang Y."/>
            <person name="Cai H."/>
            <person name="Collins K."/>
            <person name="Stewart B.A."/>
            <person name="Lee S.R."/>
            <person name="Wilamowska K."/>
            <person name="Weinberg Z."/>
            <person name="Ruzzo W.L."/>
            <person name="Wloga D."/>
            <person name="Gaertig J."/>
            <person name="Frankel J."/>
            <person name="Tsao C.-C."/>
            <person name="Gorovsky M.A."/>
            <person name="Keeling P.J."/>
            <person name="Waller R.F."/>
            <person name="Patron N.J."/>
            <person name="Cherry J.M."/>
            <person name="Stover N.A."/>
            <person name="Krieger C.J."/>
            <person name="del Toro C."/>
            <person name="Ryder H.F."/>
            <person name="Williamson S.C."/>
            <person name="Barbeau R.A."/>
            <person name="Hamilton E.P."/>
            <person name="Orias E."/>
        </authorList>
    </citation>
    <scope>NUCLEOTIDE SEQUENCE [LARGE SCALE GENOMIC DNA]</scope>
    <source>
        <strain evidence="8">SB210</strain>
    </source>
</reference>
<feature type="region of interest" description="Disordered" evidence="3">
    <location>
        <begin position="1631"/>
        <end position="1668"/>
    </location>
</feature>
<keyword evidence="4" id="KW-0472">Membrane</keyword>
<dbReference type="KEGG" id="tet:TTHERM_00495940"/>
<feature type="compositionally biased region" description="Polar residues" evidence="3">
    <location>
        <begin position="331"/>
        <end position="343"/>
    </location>
</feature>
<evidence type="ECO:0000256" key="3">
    <source>
        <dbReference type="SAM" id="MobiDB-lite"/>
    </source>
</evidence>
<keyword evidence="8" id="KW-1185">Reference proteome</keyword>
<evidence type="ECO:0000259" key="5">
    <source>
        <dbReference type="PROSITE" id="PS50109"/>
    </source>
</evidence>
<feature type="transmembrane region" description="Helical" evidence="4">
    <location>
        <begin position="170"/>
        <end position="187"/>
    </location>
</feature>
<sequence length="2086" mass="240351">MEIQQNWIPSQTANGNLQININEQNSYQDQIDKEIITIKQKTLKHQFIYQGNDFFLNVICESQLEYIPSLLDNLVLLIQIAHLCAVQYLNQQSIFNNQDNGYNRVHMYIGITFFSLGYIFISLITLLCSQNYQRYKDGQIVLYNITLLLQLFNVLYYLFWILYLQDQLQSIQWLTFDITAIFLYYFSLRQTIIKNYLQNWFLFLMLFESIVLAMLETSECFYYGIGQIILIIFTISLPFICFNTKYKKNQLKDCTTLSQKEEEVLYNLIKKEKTQNMQTNQNKNSDKQSNIQTITQGLYTLHNLDMNDLRQQANNILKNRKSKQKQDSTDKNNIQANKLNSIRNNSQHSLSISMDASQSQNNFFASTSQIHKKNISKQLKNPFLIDKIGSKDNNNNPFQFKDDVSIADITAKQGNSKMLQSDGFKIQSYLTFNMEKNCANILNTSSLKGSPPLNSQRHINFNIINNQKPQQGQLSDRFQLNVQNKQQKTMKSTPNFPFLLDCDKKLSDIAKNEKFQFHKNTFLQQVQQVPIADTYPIISLDKDLNIIHHSNNLIDLLASSQNAFLDGKDQYLFNNTQKYIDTKISYLNSDSIKIFKSTSNDALALECQAMPFLSQKLIESKALQNLKRRNLSNYQKKKGFQKFSEDAHQKQVQELRYLLETTYVQIIEFYESDKKRELIKSFFHHDTISQKYPTSNFKLVSTTSNTDKTKHTFNDLKNQQLTENHINNENLLEFKQKQEIIKNQSKQTQNNSSRNSFSQSPALLGYRKAAIKSLSSNIHFGLNLNSNSTLSNYKYSANELVLNEGISSNKIQLANQIPKSFINISKSDIKNQTEMQQTIQNTIQTLNHIPQDLTYEENSNGKLKQSSPTKHQLPTVQLKQLISQPNQPIKQAKQSPQTLIIPSFQQLRDPSQTSFKQDNLIQQKSQEEFVQNIYQFERPCFMNSLKKIIQNILELEKDNEITQVTYRIMKGSQIQFIPSCPNCDSIKNQNKKIIKNKKNQTPKNNQKSNIFHQRKLSDNFCCSIKKFNLDNISIDIIVNPMKGEKVFSPSKTVEVSNLYSFQNEKIRLVFRRDFSASFFENVYFVHSLHEEQNRSKAEVLLVKKLFIDSFQSVSHEFGTALNCINNLSEVALGQMNQESGEQLIKPIRYNSAVIQYLINDILDHHMILQNTFVLQIEKFSLLKFKEEIMQLFRLQIEYKKLSFDFYIDPQLPEFIYQDKHRIQSILMTMIRNAIKYTQHGKITVELKIQAVYSNNPTTPKTEKSHNLYESNYVQKIFLLGIKVKDTGVGLDESESKKLIHLLNYGFCNESISKNSLGNGVGGLCVSNLIAIKLSGRENLGIQFERNNESASGTIFRFFVECQAFQKQRLQTMKLNPSQFNEAILNHLPTILDNTAVYDNNLADSSLIHNVPSSSKINSPNELPAVSKTISLNPFMSLQASQQVILINQQQPQQGGSANLAKNNIYQASMTLSQNLFAINQNQQSVSSAHHSQIPNSNTNVQMQIQQITNNLQSQQGPNSLNSSFNTLNYNFQNAQFFEQQTEEYQVENLFKNMLFLRAGGGSGSQNQQQQNQEEQDINESLIGTPLTYNQLAGSVSPLQFLCGKKSHFTLIPKTPQNPQNRNNYNELNSKIQNSQQKRQSQTQNSSKNITQQQQIMQQNQNTTNQNISSINSDLNEFQQVFSQRKVMEQSKNNQIQEPISLQNIKQESVKQEIIEEKLSTSKKIQPSSRLDSLRPKTSLHIKHTENLNTPHFNVDIAFFSNKVEEQKMLNEAQEDILKRQSSVKRQSCSSININTNSFVSRKTRITFGAQDDQSLPLNRDRSQNGSDLPIQNQNSFKIQNSNFQPLQLIQSVSQEIPIKQNENNTIISTKEEISNQNTQNKGQFKIDFKCDKEIREESDSKIENSTESCLNKQYSFQEDIADERLENEKPNIVGEFSTFNDKQPSLIKLSSPCCVKVLCVDDEPFNHFVMKQILKAKQINCDTALNGEEGVEKFKQKKKCLSCGQNSYSLILMDLNMPIKNGFEATYEIKQYSKQHQMSKVIVITCSAFIDIASKIKAQQSGSDFFISKPISQSVLFNLLQEQLLI</sequence>
<keyword evidence="4" id="KW-0812">Transmembrane</keyword>
<dbReference type="PANTHER" id="PTHR43719">
    <property type="entry name" value="TWO-COMPONENT HISTIDINE KINASE"/>
    <property type="match status" value="1"/>
</dbReference>
<dbReference type="GO" id="GO:0000160">
    <property type="term" value="P:phosphorelay signal transduction system"/>
    <property type="evidence" value="ECO:0007669"/>
    <property type="project" value="InterPro"/>
</dbReference>
<dbReference type="InterPro" id="IPR001789">
    <property type="entry name" value="Sig_transdc_resp-reg_receiver"/>
</dbReference>
<feature type="modified residue" description="4-aspartylphosphate" evidence="2">
    <location>
        <position position="2014"/>
    </location>
</feature>
<dbReference type="SUPFAM" id="SSF52172">
    <property type="entry name" value="CheY-like"/>
    <property type="match status" value="1"/>
</dbReference>
<feature type="transmembrane region" description="Helical" evidence="4">
    <location>
        <begin position="108"/>
        <end position="128"/>
    </location>
</feature>
<evidence type="ECO:0000256" key="1">
    <source>
        <dbReference type="ARBA" id="ARBA00022553"/>
    </source>
</evidence>
<dbReference type="InterPro" id="IPR036890">
    <property type="entry name" value="HATPase_C_sf"/>
</dbReference>
<dbReference type="Pfam" id="PF02518">
    <property type="entry name" value="HATPase_c"/>
    <property type="match status" value="1"/>
</dbReference>
<dbReference type="SUPFAM" id="SSF55874">
    <property type="entry name" value="ATPase domain of HSP90 chaperone/DNA topoisomerase II/histidine kinase"/>
    <property type="match status" value="1"/>
</dbReference>
<evidence type="ECO:0000313" key="8">
    <source>
        <dbReference type="Proteomes" id="UP000009168"/>
    </source>
</evidence>
<protein>
    <submittedName>
        <fullName evidence="7">Response regulator receiver domain protein</fullName>
    </submittedName>
</protein>
<dbReference type="Gene3D" id="3.40.50.2300">
    <property type="match status" value="1"/>
</dbReference>